<name>A0ABR1LWX7_9PEZI</name>
<dbReference type="Proteomes" id="UP001360953">
    <property type="component" value="Unassembled WGS sequence"/>
</dbReference>
<dbReference type="EMBL" id="JBBPEH010000004">
    <property type="protein sequence ID" value="KAK7539691.1"/>
    <property type="molecule type" value="Genomic_DNA"/>
</dbReference>
<comment type="caution">
    <text evidence="2">The sequence shown here is derived from an EMBL/GenBank/DDBJ whole genome shotgun (WGS) entry which is preliminary data.</text>
</comment>
<gene>
    <name evidence="2" type="ORF">J3D65DRAFT_619476</name>
</gene>
<accession>A0ABR1LWX7</accession>
<feature type="region of interest" description="Disordered" evidence="1">
    <location>
        <begin position="141"/>
        <end position="217"/>
    </location>
</feature>
<keyword evidence="3" id="KW-1185">Reference proteome</keyword>
<evidence type="ECO:0000256" key="1">
    <source>
        <dbReference type="SAM" id="MobiDB-lite"/>
    </source>
</evidence>
<proteinExistence type="predicted"/>
<organism evidence="2 3">
    <name type="scientific">Phyllosticta citribraziliensis</name>
    <dbReference type="NCBI Taxonomy" id="989973"/>
    <lineage>
        <taxon>Eukaryota</taxon>
        <taxon>Fungi</taxon>
        <taxon>Dikarya</taxon>
        <taxon>Ascomycota</taxon>
        <taxon>Pezizomycotina</taxon>
        <taxon>Dothideomycetes</taxon>
        <taxon>Dothideomycetes incertae sedis</taxon>
        <taxon>Botryosphaeriales</taxon>
        <taxon>Phyllostictaceae</taxon>
        <taxon>Phyllosticta</taxon>
    </lineage>
</organism>
<evidence type="ECO:0000313" key="2">
    <source>
        <dbReference type="EMBL" id="KAK7539691.1"/>
    </source>
</evidence>
<feature type="region of interest" description="Disordered" evidence="1">
    <location>
        <begin position="1"/>
        <end position="30"/>
    </location>
</feature>
<reference evidence="2 3" key="1">
    <citation type="submission" date="2024-04" db="EMBL/GenBank/DDBJ databases">
        <title>Phyllosticta paracitricarpa is synonymous to the EU quarantine fungus P. citricarpa based on phylogenomic analyses.</title>
        <authorList>
            <consortium name="Lawrence Berkeley National Laboratory"/>
            <person name="Van ingen-buijs V.A."/>
            <person name="Van westerhoven A.C."/>
            <person name="Haridas S."/>
            <person name="Skiadas P."/>
            <person name="Martin F."/>
            <person name="Groenewald J.Z."/>
            <person name="Crous P.W."/>
            <person name="Seidl M.F."/>
        </authorList>
    </citation>
    <scope>NUCLEOTIDE SEQUENCE [LARGE SCALE GENOMIC DNA]</scope>
    <source>
        <strain evidence="2 3">CPC 17464</strain>
    </source>
</reference>
<evidence type="ECO:0000313" key="3">
    <source>
        <dbReference type="Proteomes" id="UP001360953"/>
    </source>
</evidence>
<dbReference type="RefSeq" id="XP_066656962.1">
    <property type="nucleotide sequence ID" value="XM_066799755.1"/>
</dbReference>
<sequence>MEGEVEGSSAHGIQPNQPQPDTPLPGFDALPLAADILAANDTEAGPVFKSEEPVSSHGNQSEVVSAADSLADAEEDTQLPDPDEPLPSIESWVSDVEPLADANSSTKSPSPDVEIISLSSDSASEEDIEYVGEHVGAWGTRLGPLVIGDDDDNNLPQQAEPRRSVQVLDLTTEPSTSEASTQDDDGNDQAPRDDSAVSGVANSGLPFVDIEEFDKTT</sequence>
<feature type="compositionally biased region" description="Low complexity" evidence="1">
    <location>
        <begin position="61"/>
        <end position="70"/>
    </location>
</feature>
<feature type="compositionally biased region" description="Acidic residues" evidence="1">
    <location>
        <begin position="71"/>
        <end position="84"/>
    </location>
</feature>
<protein>
    <submittedName>
        <fullName evidence="2">Uncharacterized protein</fullName>
    </submittedName>
</protein>
<dbReference type="GeneID" id="92032661"/>
<feature type="region of interest" description="Disordered" evidence="1">
    <location>
        <begin position="43"/>
        <end position="125"/>
    </location>
</feature>